<keyword evidence="6" id="KW-0732">Signal</keyword>
<feature type="transmembrane region" description="Helical" evidence="5">
    <location>
        <begin position="31"/>
        <end position="52"/>
    </location>
</feature>
<comment type="caution">
    <text evidence="7">The sequence shown here is derived from an EMBL/GenBank/DDBJ whole genome shotgun (WGS) entry which is preliminary data.</text>
</comment>
<feature type="chain" id="PRO_5040956852" description="UDP-galactose transporter" evidence="6">
    <location>
        <begin position="22"/>
        <end position="366"/>
    </location>
</feature>
<reference evidence="8" key="1">
    <citation type="journal article" date="2023" name="Commun. Biol.">
        <title>Genome analysis of Parmales, the sister group of diatoms, reveals the evolutionary specialization of diatoms from phago-mixotrophs to photoautotrophs.</title>
        <authorList>
            <person name="Ban H."/>
            <person name="Sato S."/>
            <person name="Yoshikawa S."/>
            <person name="Yamada K."/>
            <person name="Nakamura Y."/>
            <person name="Ichinomiya M."/>
            <person name="Sato N."/>
            <person name="Blanc-Mathieu R."/>
            <person name="Endo H."/>
            <person name="Kuwata A."/>
            <person name="Ogata H."/>
        </authorList>
    </citation>
    <scope>NUCLEOTIDE SEQUENCE [LARGE SCALE GENOMIC DNA]</scope>
</reference>
<dbReference type="OrthoDB" id="408493at2759"/>
<keyword evidence="2 5" id="KW-0812">Transmembrane</keyword>
<keyword evidence="8" id="KW-1185">Reference proteome</keyword>
<evidence type="ECO:0000256" key="6">
    <source>
        <dbReference type="SAM" id="SignalP"/>
    </source>
</evidence>
<feature type="signal peptide" evidence="6">
    <location>
        <begin position="1"/>
        <end position="21"/>
    </location>
</feature>
<gene>
    <name evidence="7" type="ORF">TrCOL_g10874</name>
</gene>
<feature type="transmembrane region" description="Helical" evidence="5">
    <location>
        <begin position="212"/>
        <end position="233"/>
    </location>
</feature>
<dbReference type="Proteomes" id="UP001165065">
    <property type="component" value="Unassembled WGS sequence"/>
</dbReference>
<dbReference type="InterPro" id="IPR037185">
    <property type="entry name" value="EmrE-like"/>
</dbReference>
<proteinExistence type="predicted"/>
<dbReference type="GO" id="GO:0015165">
    <property type="term" value="F:pyrimidine nucleotide-sugar transmembrane transporter activity"/>
    <property type="evidence" value="ECO:0007669"/>
    <property type="project" value="InterPro"/>
</dbReference>
<dbReference type="InterPro" id="IPR007271">
    <property type="entry name" value="Nuc_sug_transpt"/>
</dbReference>
<feature type="transmembrane region" description="Helical" evidence="5">
    <location>
        <begin position="178"/>
        <end position="200"/>
    </location>
</feature>
<evidence type="ECO:0000313" key="8">
    <source>
        <dbReference type="Proteomes" id="UP001165065"/>
    </source>
</evidence>
<name>A0A9W7G317_9STRA</name>
<keyword evidence="4 5" id="KW-0472">Membrane</keyword>
<dbReference type="Pfam" id="PF04142">
    <property type="entry name" value="Nuc_sug_transp"/>
    <property type="match status" value="1"/>
</dbReference>
<evidence type="ECO:0008006" key="9">
    <source>
        <dbReference type="Google" id="ProtNLM"/>
    </source>
</evidence>
<evidence type="ECO:0000256" key="1">
    <source>
        <dbReference type="ARBA" id="ARBA00004141"/>
    </source>
</evidence>
<evidence type="ECO:0000256" key="2">
    <source>
        <dbReference type="ARBA" id="ARBA00022692"/>
    </source>
</evidence>
<accession>A0A9W7G317</accession>
<comment type="subcellular location">
    <subcellularLocation>
        <location evidence="1">Membrane</location>
        <topology evidence="1">Multi-pass membrane protein</topology>
    </subcellularLocation>
</comment>
<dbReference type="AlphaFoldDB" id="A0A9W7G317"/>
<dbReference type="SUPFAM" id="SSF103481">
    <property type="entry name" value="Multidrug resistance efflux transporter EmrE"/>
    <property type="match status" value="1"/>
</dbReference>
<evidence type="ECO:0000256" key="4">
    <source>
        <dbReference type="ARBA" id="ARBA00023136"/>
    </source>
</evidence>
<feature type="transmembrane region" description="Helical" evidence="5">
    <location>
        <begin position="253"/>
        <end position="273"/>
    </location>
</feature>
<feature type="transmembrane region" description="Helical" evidence="5">
    <location>
        <begin position="309"/>
        <end position="326"/>
    </location>
</feature>
<evidence type="ECO:0000256" key="3">
    <source>
        <dbReference type="ARBA" id="ARBA00022989"/>
    </source>
</evidence>
<feature type="transmembrane region" description="Helical" evidence="5">
    <location>
        <begin position="134"/>
        <end position="158"/>
    </location>
</feature>
<evidence type="ECO:0000256" key="5">
    <source>
        <dbReference type="SAM" id="Phobius"/>
    </source>
</evidence>
<protein>
    <recommendedName>
        <fullName evidence="9">UDP-galactose transporter</fullName>
    </recommendedName>
</protein>
<sequence length="366" mass="39781">MGAMLYMGLLALQFALQPVFSAKYSPGPGIDKTLIVMCTEFLKCCIAIWMLYVSSPTTKDFRSIMSTWTLQDWLKTSGLPAVLYAVQNIFLLLSYDNLAAVEFNVINQTKTVSAAVFCFLLMGRKQTPIQMAALLMLGVGAICIEGTLDVAGMAESLYKTGGLGLGNKQGLEFDANRMFKGVVPCLIASGISGLAGTITQKILQAGKGGKNSYLYSCQLSFFSLIYLSSSYFYSHQVSDFTSDLAKIIQARSYFPILNQALGGILVGLVTKYAGSVRKGFALIGGILLTAMLQSFAYNTKLTANQEIGGILAVCAMYTHSNFGVGWQDKYKIDRKKQHKKMQAEINVGGKKLFDTKKGGGNKVKEQ</sequence>
<keyword evidence="3 5" id="KW-1133">Transmembrane helix</keyword>
<dbReference type="EMBL" id="BRYA01000693">
    <property type="protein sequence ID" value="GMI30029.1"/>
    <property type="molecule type" value="Genomic_DNA"/>
</dbReference>
<evidence type="ECO:0000313" key="7">
    <source>
        <dbReference type="EMBL" id="GMI30029.1"/>
    </source>
</evidence>
<feature type="transmembrane region" description="Helical" evidence="5">
    <location>
        <begin position="280"/>
        <end position="297"/>
    </location>
</feature>
<organism evidence="7 8">
    <name type="scientific">Triparma columacea</name>
    <dbReference type="NCBI Taxonomy" id="722753"/>
    <lineage>
        <taxon>Eukaryota</taxon>
        <taxon>Sar</taxon>
        <taxon>Stramenopiles</taxon>
        <taxon>Ochrophyta</taxon>
        <taxon>Bolidophyceae</taxon>
        <taxon>Parmales</taxon>
        <taxon>Triparmaceae</taxon>
        <taxon>Triparma</taxon>
    </lineage>
</organism>
<dbReference type="PANTHER" id="PTHR10231">
    <property type="entry name" value="NUCLEOTIDE-SUGAR TRANSMEMBRANE TRANSPORTER"/>
    <property type="match status" value="1"/>
</dbReference>
<dbReference type="GO" id="GO:0000139">
    <property type="term" value="C:Golgi membrane"/>
    <property type="evidence" value="ECO:0007669"/>
    <property type="project" value="InterPro"/>
</dbReference>